<dbReference type="EMBL" id="JAEHOC010000010">
    <property type="protein sequence ID" value="KAG2438088.1"/>
    <property type="molecule type" value="Genomic_DNA"/>
</dbReference>
<comment type="caution">
    <text evidence="2">The sequence shown here is derived from an EMBL/GenBank/DDBJ whole genome shotgun (WGS) entry which is preliminary data.</text>
</comment>
<organism evidence="2 3">
    <name type="scientific">Chlamydomonas incerta</name>
    <dbReference type="NCBI Taxonomy" id="51695"/>
    <lineage>
        <taxon>Eukaryota</taxon>
        <taxon>Viridiplantae</taxon>
        <taxon>Chlorophyta</taxon>
        <taxon>core chlorophytes</taxon>
        <taxon>Chlorophyceae</taxon>
        <taxon>CS clade</taxon>
        <taxon>Chlamydomonadales</taxon>
        <taxon>Chlamydomonadaceae</taxon>
        <taxon>Chlamydomonas</taxon>
    </lineage>
</organism>
<sequence length="316" mass="34350">MARSFAGPLAILLVLFFSAELSKAARLTTILDDSSEASNDLTAADSIDSVLETVSDTAEATNDIVRRFLDTAVGAYPPSPAPPSPQPPAPLDDSLYIDFVDMPAQGAKGTEKPIKQLVWFDDPDFYSQLKGYKPLQLVARPKRANCTEKQCQKCLGAWKASEKQDTVNVFFRDPVQISKIYIKQLLNPGIATVQFLKWKAPQEGATPPRLRGAVVLNQTSDSTQCGDWLTIDVPSDVSGIYLTPTKRGSAEKPKPIGVAKTAVGGIRVTVIRPAGVDADYGPWIEDIHFDGRALYPADPSIYTNYRLYAPGPTPSH</sequence>
<dbReference type="Proteomes" id="UP000650467">
    <property type="component" value="Unassembled WGS sequence"/>
</dbReference>
<dbReference type="OrthoDB" id="530391at2759"/>
<proteinExistence type="predicted"/>
<evidence type="ECO:0000313" key="3">
    <source>
        <dbReference type="Proteomes" id="UP000650467"/>
    </source>
</evidence>
<gene>
    <name evidence="2" type="ORF">HXX76_005697</name>
</gene>
<evidence type="ECO:0000256" key="1">
    <source>
        <dbReference type="SAM" id="SignalP"/>
    </source>
</evidence>
<feature type="signal peptide" evidence="1">
    <location>
        <begin position="1"/>
        <end position="24"/>
    </location>
</feature>
<dbReference type="AlphaFoldDB" id="A0A835W5I6"/>
<name>A0A835W5I6_CHLIN</name>
<protein>
    <submittedName>
        <fullName evidence="2">Uncharacterized protein</fullName>
    </submittedName>
</protein>
<reference evidence="2" key="1">
    <citation type="journal article" date="2020" name="bioRxiv">
        <title>Comparative genomics of Chlamydomonas.</title>
        <authorList>
            <person name="Craig R.J."/>
            <person name="Hasan A.R."/>
            <person name="Ness R.W."/>
            <person name="Keightley P.D."/>
        </authorList>
    </citation>
    <scope>NUCLEOTIDE SEQUENCE</scope>
    <source>
        <strain evidence="2">SAG 7.73</strain>
    </source>
</reference>
<evidence type="ECO:0000313" key="2">
    <source>
        <dbReference type="EMBL" id="KAG2438088.1"/>
    </source>
</evidence>
<keyword evidence="1" id="KW-0732">Signal</keyword>
<keyword evidence="3" id="KW-1185">Reference proteome</keyword>
<feature type="chain" id="PRO_5032296968" evidence="1">
    <location>
        <begin position="25"/>
        <end position="316"/>
    </location>
</feature>
<accession>A0A835W5I6</accession>